<dbReference type="EMBL" id="AJWZ01010386">
    <property type="protein sequence ID" value="EKC48616.1"/>
    <property type="molecule type" value="Genomic_DNA"/>
</dbReference>
<proteinExistence type="predicted"/>
<dbReference type="PROSITE" id="PS51257">
    <property type="entry name" value="PROKAR_LIPOPROTEIN"/>
    <property type="match status" value="1"/>
</dbReference>
<organism evidence="2">
    <name type="scientific">human gut metagenome</name>
    <dbReference type="NCBI Taxonomy" id="408170"/>
    <lineage>
        <taxon>unclassified sequences</taxon>
        <taxon>metagenomes</taxon>
        <taxon>organismal metagenomes</taxon>
    </lineage>
</organism>
<gene>
    <name evidence="2" type="ORF">OBE_15085</name>
</gene>
<keyword evidence="2" id="KW-0449">Lipoprotein</keyword>
<dbReference type="AlphaFoldDB" id="K1SMU9"/>
<feature type="non-terminal residue" evidence="2">
    <location>
        <position position="166"/>
    </location>
</feature>
<accession>K1SMU9</accession>
<comment type="caution">
    <text evidence="2">The sequence shown here is derived from an EMBL/GenBank/DDBJ whole genome shotgun (WGS) entry which is preliminary data.</text>
</comment>
<name>K1SMU9_9ZZZZ</name>
<evidence type="ECO:0000259" key="1">
    <source>
        <dbReference type="SMART" id="SM00909"/>
    </source>
</evidence>
<evidence type="ECO:0000313" key="2">
    <source>
        <dbReference type="EMBL" id="EKC48616.1"/>
    </source>
</evidence>
<dbReference type="InterPro" id="IPR019606">
    <property type="entry name" value="GerMN"/>
</dbReference>
<sequence>MKRVKKYVLTGMLLMLLAVLTGCGTREPETGKKISVYYVNTAETKVEVHDQYLNTKTPEEQLEETMTFLSTTPEKLEYKAPFDMGFQVLDYEVEDGKLVINVDKAYSELSVTTEVLVRAAVVRTLTQLSNVKYVTITVEGSQLYDNAGELVGWMNAEQFINNDGNE</sequence>
<reference evidence="2" key="1">
    <citation type="journal article" date="2013" name="Environ. Microbiol.">
        <title>Microbiota from the distal guts of lean and obese adolescents exhibit partial functional redundancy besides clear differences in community structure.</title>
        <authorList>
            <person name="Ferrer M."/>
            <person name="Ruiz A."/>
            <person name="Lanza F."/>
            <person name="Haange S.B."/>
            <person name="Oberbach A."/>
            <person name="Till H."/>
            <person name="Bargiela R."/>
            <person name="Campoy C."/>
            <person name="Segura M.T."/>
            <person name="Richter M."/>
            <person name="von Bergen M."/>
            <person name="Seifert J."/>
            <person name="Suarez A."/>
        </authorList>
    </citation>
    <scope>NUCLEOTIDE SEQUENCE</scope>
</reference>
<feature type="domain" description="GerMN" evidence="1">
    <location>
        <begin position="62"/>
        <end position="147"/>
    </location>
</feature>
<dbReference type="Pfam" id="PF10646">
    <property type="entry name" value="Germane"/>
    <property type="match status" value="1"/>
</dbReference>
<dbReference type="SMART" id="SM00909">
    <property type="entry name" value="Germane"/>
    <property type="match status" value="1"/>
</dbReference>
<protein>
    <submittedName>
        <fullName evidence="2">Membrane or secreted protein containing Lipoprotein LpqB, GerMN domain protein</fullName>
    </submittedName>
</protein>